<comment type="function">
    <text evidence="4">Involved in the maturation of [NiFe] hydrogenases. Required for nickel insertion into the metal center of the hydrogenase.</text>
</comment>
<comment type="caution">
    <text evidence="5">The sequence shown here is derived from an EMBL/GenBank/DDBJ whole genome shotgun (WGS) entry which is preliminary data.</text>
</comment>
<dbReference type="InterPro" id="IPR000688">
    <property type="entry name" value="HypA/HybF"/>
</dbReference>
<dbReference type="EMBL" id="JBHSWE010000001">
    <property type="protein sequence ID" value="MFC6671451.1"/>
    <property type="molecule type" value="Genomic_DNA"/>
</dbReference>
<evidence type="ECO:0000256" key="2">
    <source>
        <dbReference type="ARBA" id="ARBA00022723"/>
    </source>
</evidence>
<accession>A0ABW2A240</accession>
<dbReference type="PIRSF" id="PIRSF004761">
    <property type="entry name" value="Hydrgn_mat_HypA"/>
    <property type="match status" value="1"/>
</dbReference>
<dbReference type="RefSeq" id="WP_379909959.1">
    <property type="nucleotide sequence ID" value="NZ_JBHSWE010000001.1"/>
</dbReference>
<keyword evidence="3 4" id="KW-0862">Zinc</keyword>
<evidence type="ECO:0000256" key="3">
    <source>
        <dbReference type="ARBA" id="ARBA00022833"/>
    </source>
</evidence>
<evidence type="ECO:0000313" key="6">
    <source>
        <dbReference type="Proteomes" id="UP001596422"/>
    </source>
</evidence>
<evidence type="ECO:0000313" key="5">
    <source>
        <dbReference type="EMBL" id="MFC6671451.1"/>
    </source>
</evidence>
<dbReference type="Proteomes" id="UP001596422">
    <property type="component" value="Unassembled WGS sequence"/>
</dbReference>
<organism evidence="5 6">
    <name type="scientific">Marinobacterium aestuariivivens</name>
    <dbReference type="NCBI Taxonomy" id="1698799"/>
    <lineage>
        <taxon>Bacteria</taxon>
        <taxon>Pseudomonadati</taxon>
        <taxon>Pseudomonadota</taxon>
        <taxon>Gammaproteobacteria</taxon>
        <taxon>Oceanospirillales</taxon>
        <taxon>Oceanospirillaceae</taxon>
        <taxon>Marinobacterium</taxon>
    </lineage>
</organism>
<feature type="binding site" evidence="4">
    <location>
        <position position="89"/>
    </location>
    <ligand>
        <name>Zn(2+)</name>
        <dbReference type="ChEBI" id="CHEBI:29105"/>
    </ligand>
</feature>
<dbReference type="NCBIfam" id="TIGR00100">
    <property type="entry name" value="hypA"/>
    <property type="match status" value="1"/>
</dbReference>
<evidence type="ECO:0000256" key="4">
    <source>
        <dbReference type="HAMAP-Rule" id="MF_00213"/>
    </source>
</evidence>
<feature type="binding site" evidence="4">
    <location>
        <position position="73"/>
    </location>
    <ligand>
        <name>Zn(2+)</name>
        <dbReference type="ChEBI" id="CHEBI:29105"/>
    </ligand>
</feature>
<proteinExistence type="inferred from homology"/>
<feature type="binding site" evidence="4">
    <location>
        <position position="76"/>
    </location>
    <ligand>
        <name>Zn(2+)</name>
        <dbReference type="ChEBI" id="CHEBI:29105"/>
    </ligand>
</feature>
<reference evidence="6" key="1">
    <citation type="journal article" date="2019" name="Int. J. Syst. Evol. Microbiol.">
        <title>The Global Catalogue of Microorganisms (GCM) 10K type strain sequencing project: providing services to taxonomists for standard genome sequencing and annotation.</title>
        <authorList>
            <consortium name="The Broad Institute Genomics Platform"/>
            <consortium name="The Broad Institute Genome Sequencing Center for Infectious Disease"/>
            <person name="Wu L."/>
            <person name="Ma J."/>
        </authorList>
    </citation>
    <scope>NUCLEOTIDE SEQUENCE [LARGE SCALE GENOMIC DNA]</scope>
    <source>
        <strain evidence="6">NBRC 111756</strain>
    </source>
</reference>
<name>A0ABW2A240_9GAMM</name>
<dbReference type="Pfam" id="PF01155">
    <property type="entry name" value="HypA"/>
    <property type="match status" value="1"/>
</dbReference>
<comment type="similarity">
    <text evidence="4">Belongs to the HypA/HybF family.</text>
</comment>
<keyword evidence="2 4" id="KW-0479">Metal-binding</keyword>
<gene>
    <name evidence="4 5" type="primary">hypA</name>
    <name evidence="5" type="ORF">ACFQDL_16280</name>
</gene>
<evidence type="ECO:0000256" key="1">
    <source>
        <dbReference type="ARBA" id="ARBA00022596"/>
    </source>
</evidence>
<dbReference type="PANTHER" id="PTHR34535:SF3">
    <property type="entry name" value="HYDROGENASE MATURATION FACTOR HYPA"/>
    <property type="match status" value="1"/>
</dbReference>
<feature type="binding site" evidence="4">
    <location>
        <position position="2"/>
    </location>
    <ligand>
        <name>Ni(2+)</name>
        <dbReference type="ChEBI" id="CHEBI:49786"/>
    </ligand>
</feature>
<sequence length="113" mass="12347">MHELSLCRSLCRSLEEEVRQRGLNRVLRVELAVGSLSCVEPGALQFAFEAIGKPACLEGCTLGIHRVPGRARCRACGNCYALHDWLGDCPECGGQNRDIEGGDEVLIEQMEAC</sequence>
<keyword evidence="1 4" id="KW-0533">Nickel</keyword>
<dbReference type="PANTHER" id="PTHR34535">
    <property type="entry name" value="HYDROGENASE MATURATION FACTOR HYPA"/>
    <property type="match status" value="1"/>
</dbReference>
<dbReference type="Gene3D" id="3.30.2320.80">
    <property type="match status" value="1"/>
</dbReference>
<feature type="binding site" evidence="4">
    <location>
        <position position="92"/>
    </location>
    <ligand>
        <name>Zn(2+)</name>
        <dbReference type="ChEBI" id="CHEBI:29105"/>
    </ligand>
</feature>
<keyword evidence="6" id="KW-1185">Reference proteome</keyword>
<dbReference type="HAMAP" id="MF_00213">
    <property type="entry name" value="HypA_HybF"/>
    <property type="match status" value="1"/>
</dbReference>
<protein>
    <recommendedName>
        <fullName evidence="4">Hydrogenase maturation factor HypA</fullName>
    </recommendedName>
</protein>